<protein>
    <submittedName>
        <fullName evidence="1">Uncharacterized protein</fullName>
    </submittedName>
</protein>
<evidence type="ECO:0000313" key="1">
    <source>
        <dbReference type="EMBL" id="KAK0672071.1"/>
    </source>
</evidence>
<organism evidence="1 2">
    <name type="scientific">Cercophora samala</name>
    <dbReference type="NCBI Taxonomy" id="330535"/>
    <lineage>
        <taxon>Eukaryota</taxon>
        <taxon>Fungi</taxon>
        <taxon>Dikarya</taxon>
        <taxon>Ascomycota</taxon>
        <taxon>Pezizomycotina</taxon>
        <taxon>Sordariomycetes</taxon>
        <taxon>Sordariomycetidae</taxon>
        <taxon>Sordariales</taxon>
        <taxon>Lasiosphaeriaceae</taxon>
        <taxon>Cercophora</taxon>
    </lineage>
</organism>
<dbReference type="AlphaFoldDB" id="A0AA40DCW3"/>
<dbReference type="Proteomes" id="UP001174997">
    <property type="component" value="Unassembled WGS sequence"/>
</dbReference>
<proteinExistence type="predicted"/>
<reference evidence="1" key="1">
    <citation type="submission" date="2023-06" db="EMBL/GenBank/DDBJ databases">
        <title>Genome-scale phylogeny and comparative genomics of the fungal order Sordariales.</title>
        <authorList>
            <consortium name="Lawrence Berkeley National Laboratory"/>
            <person name="Hensen N."/>
            <person name="Bonometti L."/>
            <person name="Westerberg I."/>
            <person name="Brannstrom I.O."/>
            <person name="Guillou S."/>
            <person name="Cros-Aarteil S."/>
            <person name="Calhoun S."/>
            <person name="Haridas S."/>
            <person name="Kuo A."/>
            <person name="Mondo S."/>
            <person name="Pangilinan J."/>
            <person name="Riley R."/>
            <person name="Labutti K."/>
            <person name="Andreopoulos B."/>
            <person name="Lipzen A."/>
            <person name="Chen C."/>
            <person name="Yanf M."/>
            <person name="Daum C."/>
            <person name="Ng V."/>
            <person name="Clum A."/>
            <person name="Steindorff A."/>
            <person name="Ohm R."/>
            <person name="Martin F."/>
            <person name="Silar P."/>
            <person name="Natvig D."/>
            <person name="Lalanne C."/>
            <person name="Gautier V."/>
            <person name="Ament-Velasquez S.L."/>
            <person name="Kruys A."/>
            <person name="Hutchinson M.I."/>
            <person name="Powell A.J."/>
            <person name="Barry K."/>
            <person name="Miller A.N."/>
            <person name="Grigoriev I.V."/>
            <person name="Debuchy R."/>
            <person name="Gladieux P."/>
            <person name="Thoren M.H."/>
            <person name="Johannesson H."/>
        </authorList>
    </citation>
    <scope>NUCLEOTIDE SEQUENCE</scope>
    <source>
        <strain evidence="1">CBS 307.81</strain>
    </source>
</reference>
<gene>
    <name evidence="1" type="ORF">QBC41DRAFT_353778</name>
</gene>
<comment type="caution">
    <text evidence="1">The sequence shown here is derived from an EMBL/GenBank/DDBJ whole genome shotgun (WGS) entry which is preliminary data.</text>
</comment>
<evidence type="ECO:0000313" key="2">
    <source>
        <dbReference type="Proteomes" id="UP001174997"/>
    </source>
</evidence>
<name>A0AA40DCW3_9PEZI</name>
<accession>A0AA40DCW3</accession>
<keyword evidence="2" id="KW-1185">Reference proteome</keyword>
<sequence length="457" mass="52200">MGQSSRSILRRDNMRTDFGKFELNFKGWCYLKPEEVVTSTETLANYFRNASWNPSINWQITTRDPTSEVPLVSLPRREGLAYVALNLVFTTTEGGIDRLANQTNCRAYFNDLSNNLLWPYIEKSREKISIDFVTWDLAPSWGWSRAFSRYWLKGSTQVLTTEQKKLPAYNIGKVVRQLTTLDGQCRRDTSHDGCPKGAVLECIKHLLRTAQQEIADVREAADDGPLREQFDNRSCAEEEHIHTAVQANIHRILAANHSIQAILHILTKNVGLGRSSFVLMRILRRIFNRPKYLNMVVTDETFQGKKESISGDYSYFQVISRTMAGHIRLRTASMRDTLRSAIQSAADETLEQTQLVGYFGLVAAEVGEQDQHDAALDKVGGRYFDAFEDVVDDIEALIQVLDNEYAVNGEKMFKRKRKAVPEGTPRCLLEKADLNEKLYKVENDSDSELNVEYNEKY</sequence>
<dbReference type="EMBL" id="JAULSY010000016">
    <property type="protein sequence ID" value="KAK0672071.1"/>
    <property type="molecule type" value="Genomic_DNA"/>
</dbReference>